<dbReference type="AlphaFoldDB" id="A0A0F9K4E3"/>
<sequence>MEPIVLKDGDLKRLRELMEIRRHHSRECEGHGPLCCHGVVGFKEAGYEIRKLLPELLDEVERWRDQFDDLCHALKINEELATKERDEARGNAELFRAGAYKLEELVTTRNKERDEARAEVRQLRAELHAARIAEPDSEAYRQATGNWQDMAAEVTRQKAHLHKYGEHKWKCAVSVAIRNEKLCPPCDCGWQELIGPGGVYGLPWKKAESIYGDDGPHTKKPVEFELAGATMRVSATDAIAPSTLRTRYRVECLTCDELIHEATTSATIRCEQHLKDAHGWPGGDR</sequence>
<evidence type="ECO:0000256" key="1">
    <source>
        <dbReference type="SAM" id="Coils"/>
    </source>
</evidence>
<name>A0A0F9K4E3_9ZZZZ</name>
<comment type="caution">
    <text evidence="2">The sequence shown here is derived from an EMBL/GenBank/DDBJ whole genome shotgun (WGS) entry which is preliminary data.</text>
</comment>
<organism evidence="2">
    <name type="scientific">marine sediment metagenome</name>
    <dbReference type="NCBI Taxonomy" id="412755"/>
    <lineage>
        <taxon>unclassified sequences</taxon>
        <taxon>metagenomes</taxon>
        <taxon>ecological metagenomes</taxon>
    </lineage>
</organism>
<dbReference type="EMBL" id="LAZR01009977">
    <property type="protein sequence ID" value="KKM69511.1"/>
    <property type="molecule type" value="Genomic_DNA"/>
</dbReference>
<gene>
    <name evidence="2" type="ORF">LCGC14_1450130</name>
</gene>
<keyword evidence="1" id="KW-0175">Coiled coil</keyword>
<evidence type="ECO:0000313" key="2">
    <source>
        <dbReference type="EMBL" id="KKM69511.1"/>
    </source>
</evidence>
<reference evidence="2" key="1">
    <citation type="journal article" date="2015" name="Nature">
        <title>Complex archaea that bridge the gap between prokaryotes and eukaryotes.</title>
        <authorList>
            <person name="Spang A."/>
            <person name="Saw J.H."/>
            <person name="Jorgensen S.L."/>
            <person name="Zaremba-Niedzwiedzka K."/>
            <person name="Martijn J."/>
            <person name="Lind A.E."/>
            <person name="van Eijk R."/>
            <person name="Schleper C."/>
            <person name="Guy L."/>
            <person name="Ettema T.J."/>
        </authorList>
    </citation>
    <scope>NUCLEOTIDE SEQUENCE</scope>
</reference>
<feature type="coiled-coil region" evidence="1">
    <location>
        <begin position="106"/>
        <end position="133"/>
    </location>
</feature>
<accession>A0A0F9K4E3</accession>
<proteinExistence type="predicted"/>
<protein>
    <submittedName>
        <fullName evidence="2">Uncharacterized protein</fullName>
    </submittedName>
</protein>